<dbReference type="EMBL" id="JBHTCM010000007">
    <property type="protein sequence ID" value="MFC7332906.1"/>
    <property type="molecule type" value="Genomic_DNA"/>
</dbReference>
<name>A0ABW2KUA4_9PROT</name>
<dbReference type="Gene3D" id="3.40.50.12780">
    <property type="entry name" value="N-terminal domain of ligase-like"/>
    <property type="match status" value="1"/>
</dbReference>
<proteinExistence type="predicted"/>
<protein>
    <submittedName>
        <fullName evidence="4">Long-chain fatty acid--CoA ligase</fullName>
    </submittedName>
</protein>
<dbReference type="InterPro" id="IPR050237">
    <property type="entry name" value="ATP-dep_AMP-bd_enzyme"/>
</dbReference>
<dbReference type="InterPro" id="IPR045851">
    <property type="entry name" value="AMP-bd_C_sf"/>
</dbReference>
<reference evidence="5" key="1">
    <citation type="journal article" date="2019" name="Int. J. Syst. Evol. Microbiol.">
        <title>The Global Catalogue of Microorganisms (GCM) 10K type strain sequencing project: providing services to taxonomists for standard genome sequencing and annotation.</title>
        <authorList>
            <consortium name="The Broad Institute Genomics Platform"/>
            <consortium name="The Broad Institute Genome Sequencing Center for Infectious Disease"/>
            <person name="Wu L."/>
            <person name="Ma J."/>
        </authorList>
    </citation>
    <scope>NUCLEOTIDE SEQUENCE [LARGE SCALE GENOMIC DNA]</scope>
    <source>
        <strain evidence="5">CGMCC 1.16275</strain>
    </source>
</reference>
<dbReference type="PROSITE" id="PS00455">
    <property type="entry name" value="AMP_BINDING"/>
    <property type="match status" value="1"/>
</dbReference>
<dbReference type="InterPro" id="IPR020845">
    <property type="entry name" value="AMP-binding_CS"/>
</dbReference>
<gene>
    <name evidence="4" type="ORF">ACFQPS_07000</name>
</gene>
<evidence type="ECO:0000313" key="4">
    <source>
        <dbReference type="EMBL" id="MFC7332906.1"/>
    </source>
</evidence>
<keyword evidence="5" id="KW-1185">Reference proteome</keyword>
<dbReference type="Gene3D" id="3.30.300.30">
    <property type="match status" value="1"/>
</dbReference>
<dbReference type="InterPro" id="IPR042099">
    <property type="entry name" value="ANL_N_sf"/>
</dbReference>
<evidence type="ECO:0000313" key="5">
    <source>
        <dbReference type="Proteomes" id="UP001596456"/>
    </source>
</evidence>
<evidence type="ECO:0000259" key="3">
    <source>
        <dbReference type="Pfam" id="PF13193"/>
    </source>
</evidence>
<comment type="caution">
    <text evidence="4">The sequence shown here is derived from an EMBL/GenBank/DDBJ whole genome shotgun (WGS) entry which is preliminary data.</text>
</comment>
<dbReference type="InterPro" id="IPR000873">
    <property type="entry name" value="AMP-dep_synth/lig_dom"/>
</dbReference>
<dbReference type="InterPro" id="IPR025110">
    <property type="entry name" value="AMP-bd_C"/>
</dbReference>
<feature type="transmembrane region" description="Helical" evidence="1">
    <location>
        <begin position="66"/>
        <end position="87"/>
    </location>
</feature>
<dbReference type="PANTHER" id="PTHR43767">
    <property type="entry name" value="LONG-CHAIN-FATTY-ACID--COA LIGASE"/>
    <property type="match status" value="1"/>
</dbReference>
<dbReference type="GO" id="GO:0016874">
    <property type="term" value="F:ligase activity"/>
    <property type="evidence" value="ECO:0007669"/>
    <property type="project" value="UniProtKB-KW"/>
</dbReference>
<dbReference type="RefSeq" id="WP_377357651.1">
    <property type="nucleotide sequence ID" value="NZ_JBHTCM010000007.1"/>
</dbReference>
<evidence type="ECO:0000256" key="1">
    <source>
        <dbReference type="SAM" id="Phobius"/>
    </source>
</evidence>
<dbReference type="Pfam" id="PF13193">
    <property type="entry name" value="AMP-binding_C"/>
    <property type="match status" value="1"/>
</dbReference>
<dbReference type="CDD" id="cd17631">
    <property type="entry name" value="FACL_FadD13-like"/>
    <property type="match status" value="1"/>
</dbReference>
<keyword evidence="1" id="KW-0472">Membrane</keyword>
<organism evidence="4 5">
    <name type="scientific">Rhodocista pekingensis</name>
    <dbReference type="NCBI Taxonomy" id="201185"/>
    <lineage>
        <taxon>Bacteria</taxon>
        <taxon>Pseudomonadati</taxon>
        <taxon>Pseudomonadota</taxon>
        <taxon>Alphaproteobacteria</taxon>
        <taxon>Rhodospirillales</taxon>
        <taxon>Azospirillaceae</taxon>
        <taxon>Rhodocista</taxon>
    </lineage>
</organism>
<feature type="domain" description="AMP-dependent synthetase/ligase" evidence="2">
    <location>
        <begin position="11"/>
        <end position="363"/>
    </location>
</feature>
<keyword evidence="1" id="KW-0812">Transmembrane</keyword>
<dbReference type="Pfam" id="PF00501">
    <property type="entry name" value="AMP-binding"/>
    <property type="match status" value="1"/>
</dbReference>
<sequence>MTLDLFDITAKRAALRPDRCALEELETGFRLTYRALEDRCARAAAVLAADGVAEGDRVAVLCRNRIDFFVLLFAVAKLGAILVPLNWRMPAAELKPLLADCTPRRVVAGREDMATAAAASGTPPLGLDDPGPHGFAARLAAAVPHPGRERWPGDQVWYLIYTSGTTGRPKAVIHTYAMALVNYVNIGQAIDLRGDDRTLNFLPLFHTAGINLHTLPTLIAGGTVLVLPGFDADAMIGLLAAGRLDTFFGVPAVYQQLGLHPGFDTVDPARVRSWGCGGAPLPDALAERFFARGVRVCNGMGMTETGPTVFLVDPADAPRKIGSVGRPQLLCAVRIVGPDGRDVPPGETGELWFSGPGVTPGYWNRPDATAAAFAPGGWLRSGDLARCDADGYYYIVGRLKEMFISGGENVYPAEVENVLVRHPAVLEAAVTGVPDDRWGEVGRAFLMLRPGCAPPDPGDLAAWCRERLAAYKVPKSFDFLDDFPRTAAGKVQKHRLRDQGGMA</sequence>
<evidence type="ECO:0000259" key="2">
    <source>
        <dbReference type="Pfam" id="PF00501"/>
    </source>
</evidence>
<dbReference type="PANTHER" id="PTHR43767:SF1">
    <property type="entry name" value="NONRIBOSOMAL PEPTIDE SYNTHASE PES1 (EUROFUNG)-RELATED"/>
    <property type="match status" value="1"/>
</dbReference>
<feature type="domain" description="AMP-binding enzyme C-terminal" evidence="3">
    <location>
        <begin position="414"/>
        <end position="490"/>
    </location>
</feature>
<keyword evidence="4" id="KW-0436">Ligase</keyword>
<dbReference type="SUPFAM" id="SSF56801">
    <property type="entry name" value="Acetyl-CoA synthetase-like"/>
    <property type="match status" value="1"/>
</dbReference>
<accession>A0ABW2KUA4</accession>
<dbReference type="Proteomes" id="UP001596456">
    <property type="component" value="Unassembled WGS sequence"/>
</dbReference>
<keyword evidence="1" id="KW-1133">Transmembrane helix</keyword>